<accession>A0ABV4MU48</accession>
<name>A0ABV4MU48_9VIBR</name>
<dbReference type="Proteomes" id="UP001570071">
    <property type="component" value="Unassembled WGS sequence"/>
</dbReference>
<dbReference type="SUPFAM" id="SSF75011">
    <property type="entry name" value="3-carboxy-cis,cis-mucoante lactonizing enzyme"/>
    <property type="match status" value="1"/>
</dbReference>
<evidence type="ECO:0000256" key="1">
    <source>
        <dbReference type="SAM" id="MobiDB-lite"/>
    </source>
</evidence>
<organism evidence="4 5">
    <name type="scientific">Vibrio pomeroyi</name>
    <dbReference type="NCBI Taxonomy" id="198832"/>
    <lineage>
        <taxon>Bacteria</taxon>
        <taxon>Pseudomonadati</taxon>
        <taxon>Pseudomonadota</taxon>
        <taxon>Gammaproteobacteria</taxon>
        <taxon>Vibrionales</taxon>
        <taxon>Vibrionaceae</taxon>
        <taxon>Vibrio</taxon>
    </lineage>
</organism>
<feature type="compositionally biased region" description="Polar residues" evidence="1">
    <location>
        <begin position="474"/>
        <end position="485"/>
    </location>
</feature>
<feature type="domain" description="Choice-of-anchor I" evidence="3">
    <location>
        <begin position="75"/>
        <end position="359"/>
    </location>
</feature>
<reference evidence="4 5" key="1">
    <citation type="journal article" date="2024" name="ISME J.">
        <title>Tailless and filamentous prophages are predominant in marine Vibrio.</title>
        <authorList>
            <person name="Steensen K."/>
            <person name="Seneca J."/>
            <person name="Bartlau N."/>
            <person name="Yu X.A."/>
            <person name="Hussain F.A."/>
            <person name="Polz M.F."/>
        </authorList>
    </citation>
    <scope>NUCLEOTIDE SEQUENCE [LARGE SCALE GENOMIC DNA]</scope>
    <source>
        <strain evidence="4 5">10N.239.312.F12</strain>
    </source>
</reference>
<comment type="caution">
    <text evidence="4">The sequence shown here is derived from an EMBL/GenBank/DDBJ whole genome shotgun (WGS) entry which is preliminary data.</text>
</comment>
<proteinExistence type="predicted"/>
<feature type="domain" description="Choice-of-anchor I" evidence="3">
    <location>
        <begin position="381"/>
        <end position="544"/>
    </location>
</feature>
<sequence>MNRKFNKLTLLLPIAVSSALVGCSQSTSKPATSSQTSLDAFSLQCQSIQQPIASDAVVSGLTLVGSSIADAPFDTSAAEIVSYDSCTDKLYVVNAQAQKVDVLSMNADSAPASEGSIDLQSAAAASGINIGAANSVSTHQGLVAVAIENADKQQNGIIALYRSDTLELITTYAAGALPDMVSFSKDGRYIASANEGEPNADYSIDPEGSVTLVDLANGPLQAKVTQIDFKAFNQGQPRHTELTDKVRISALNATVAQDLEPEYLTFADNGKLYVALQENNALAAIDVASAQVDAILGLGGKPWDTAQLDASNKDKNIGNLQSYAMLEGLYMPDSITSYSVDGNTYINTANEGDGREYGIKTTQKVCDDKGFEWDGDDYKGTENYTTEKDFCIAYVDEVRGKKLDVDANHPLAGALKDNKQLARLKVIKPQATLAADQKVQAFGSRSFSIWDESGELVFDSGDDFARIVLEQDPANFNSTNDNNQSGDDRSDDKGVEPEAIEVAEINGKHYAFIGLERQGGIMVYDVTQPKNASFISYLNNRDFTQPVCTKVDEDGDCDNDTYNSKAGDLGPESIKYFTRSGNHFIAVGNEVSGSTSVYRVEF</sequence>
<dbReference type="InterPro" id="IPR052956">
    <property type="entry name" value="Mesenchyme-surface_protein"/>
</dbReference>
<dbReference type="PANTHER" id="PTHR46928">
    <property type="entry name" value="MESENCHYME-SPECIFIC CELL SURFACE GLYCOPROTEIN"/>
    <property type="match status" value="1"/>
</dbReference>
<dbReference type="InterPro" id="IPR015943">
    <property type="entry name" value="WD40/YVTN_repeat-like_dom_sf"/>
</dbReference>
<feature type="compositionally biased region" description="Basic and acidic residues" evidence="1">
    <location>
        <begin position="486"/>
        <end position="495"/>
    </location>
</feature>
<gene>
    <name evidence="4" type="ORF">AB6D66_06310</name>
</gene>
<dbReference type="PANTHER" id="PTHR46928:SF1">
    <property type="entry name" value="MESENCHYME-SPECIFIC CELL SURFACE GLYCOPROTEIN"/>
    <property type="match status" value="1"/>
</dbReference>
<dbReference type="RefSeq" id="WP_372122930.1">
    <property type="nucleotide sequence ID" value="NZ_JBFSSG010000008.1"/>
</dbReference>
<dbReference type="Pfam" id="PF22494">
    <property type="entry name" value="choice_anch_I"/>
    <property type="match status" value="2"/>
</dbReference>
<dbReference type="NCBIfam" id="NF038117">
    <property type="entry name" value="choice_anch_I"/>
    <property type="match status" value="1"/>
</dbReference>
<dbReference type="Gene3D" id="2.130.10.10">
    <property type="entry name" value="YVTN repeat-like/Quinoprotein amine dehydrogenase"/>
    <property type="match status" value="1"/>
</dbReference>
<keyword evidence="2" id="KW-0732">Signal</keyword>
<feature type="region of interest" description="Disordered" evidence="1">
    <location>
        <begin position="471"/>
        <end position="495"/>
    </location>
</feature>
<keyword evidence="5" id="KW-1185">Reference proteome</keyword>
<dbReference type="EMBL" id="JBFSSG010000008">
    <property type="protein sequence ID" value="MEZ8720673.1"/>
    <property type="molecule type" value="Genomic_DNA"/>
</dbReference>
<evidence type="ECO:0000259" key="3">
    <source>
        <dbReference type="Pfam" id="PF22494"/>
    </source>
</evidence>
<evidence type="ECO:0000313" key="4">
    <source>
        <dbReference type="EMBL" id="MEZ8720673.1"/>
    </source>
</evidence>
<protein>
    <submittedName>
        <fullName evidence="4">Choice-of-anchor I family protein</fullName>
    </submittedName>
</protein>
<evidence type="ECO:0000313" key="5">
    <source>
        <dbReference type="Proteomes" id="UP001570071"/>
    </source>
</evidence>
<feature type="signal peptide" evidence="2">
    <location>
        <begin position="1"/>
        <end position="22"/>
    </location>
</feature>
<feature type="chain" id="PRO_5045533060" evidence="2">
    <location>
        <begin position="23"/>
        <end position="602"/>
    </location>
</feature>
<dbReference type="InterPro" id="IPR055188">
    <property type="entry name" value="Choice_anch_I"/>
</dbReference>
<dbReference type="PROSITE" id="PS51257">
    <property type="entry name" value="PROKAR_LIPOPROTEIN"/>
    <property type="match status" value="1"/>
</dbReference>
<evidence type="ECO:0000256" key="2">
    <source>
        <dbReference type="SAM" id="SignalP"/>
    </source>
</evidence>